<dbReference type="Proteomes" id="UP000195514">
    <property type="component" value="Chromosome I"/>
</dbReference>
<protein>
    <submittedName>
        <fullName evidence="6">Creatinine amidohydrolase</fullName>
    </submittedName>
</protein>
<comment type="cofactor">
    <cofactor evidence="1">
        <name>Zn(2+)</name>
        <dbReference type="ChEBI" id="CHEBI:29105"/>
    </cofactor>
</comment>
<dbReference type="NCBIfam" id="NF041098">
    <property type="entry name" value="diketo_inos_hlase_IolN"/>
    <property type="match status" value="1"/>
</dbReference>
<evidence type="ECO:0000256" key="4">
    <source>
        <dbReference type="ARBA" id="ARBA00022833"/>
    </source>
</evidence>
<organism evidence="6 7">
    <name type="scientific">Candidatus Brevifilum fermentans</name>
    <dbReference type="NCBI Taxonomy" id="1986204"/>
    <lineage>
        <taxon>Bacteria</taxon>
        <taxon>Bacillati</taxon>
        <taxon>Chloroflexota</taxon>
        <taxon>Anaerolineae</taxon>
        <taxon>Anaerolineales</taxon>
        <taxon>Anaerolineaceae</taxon>
        <taxon>Candidatus Brevifilum</taxon>
    </lineage>
</organism>
<dbReference type="InterPro" id="IPR049842">
    <property type="entry name" value="Diketo_inos_hlase_IolN"/>
</dbReference>
<dbReference type="RefSeq" id="WP_087861751.1">
    <property type="nucleotide sequence ID" value="NZ_LT859958.1"/>
</dbReference>
<accession>A0A1Y6K4R0</accession>
<reference evidence="7" key="1">
    <citation type="submission" date="2017-05" db="EMBL/GenBank/DDBJ databases">
        <authorList>
            <person name="Kirkegaard R."/>
            <person name="Mcilroy J S."/>
        </authorList>
    </citation>
    <scope>NUCLEOTIDE SEQUENCE [LARGE SCALE GENOMIC DNA]</scope>
</reference>
<dbReference type="Gene3D" id="3.40.50.10310">
    <property type="entry name" value="Creatininase"/>
    <property type="match status" value="1"/>
</dbReference>
<dbReference type="GO" id="GO:0016811">
    <property type="term" value="F:hydrolase activity, acting on carbon-nitrogen (but not peptide) bonds, in linear amides"/>
    <property type="evidence" value="ECO:0007669"/>
    <property type="project" value="TreeGrafter"/>
</dbReference>
<evidence type="ECO:0000256" key="1">
    <source>
        <dbReference type="ARBA" id="ARBA00001947"/>
    </source>
</evidence>
<evidence type="ECO:0000313" key="6">
    <source>
        <dbReference type="EMBL" id="SMX53837.1"/>
    </source>
</evidence>
<dbReference type="AlphaFoldDB" id="A0A1Y6K4R0"/>
<dbReference type="GO" id="GO:0046872">
    <property type="term" value="F:metal ion binding"/>
    <property type="evidence" value="ECO:0007669"/>
    <property type="project" value="UniProtKB-KW"/>
</dbReference>
<dbReference type="SUPFAM" id="SSF102215">
    <property type="entry name" value="Creatininase"/>
    <property type="match status" value="1"/>
</dbReference>
<keyword evidence="3 6" id="KW-0378">Hydrolase</keyword>
<dbReference type="KEGG" id="abat:CFX1CAM_0772"/>
<sequence length="374" mass="41940">MPDKPIPQGLLPTSEPDLFFEDNPVGRLKKSVWEASDAEIDAILEDYGIPSPVEWAKPGSYIQTTTRWQVEANRKKNDIVFIPVGCTELHGQHLPSAADTLYVSAICEGVRRFTAKRGAPVNLALPPLNYGGHPYHHMGMPGTVIVREHVVREMMIDVMLGLWNDGFRKQLIVNNHGQLWMLESAVQEFQKRYQLPGIFRVIDWHRGVREFFRSDDRGGTMGTNFVHADESETSLSLLLHPEMVDMDYAVDTEGISYLPEGHFDKSVDPFGRPSRWSEGEGHFAIEIAATPEGVVGKAKSGAAQKAKRPMAAILKYLTLWHDDVLEAFPAGEVPPVEKVTLRTEKDMEPYLREPLSEGWKTVYGIPRIGQGTEV</sequence>
<keyword evidence="2" id="KW-0479">Metal-binding</keyword>
<dbReference type="EMBL" id="LT859958">
    <property type="protein sequence ID" value="SMX53837.1"/>
    <property type="molecule type" value="Genomic_DNA"/>
</dbReference>
<dbReference type="PANTHER" id="PTHR35005">
    <property type="entry name" value="3-DEHYDRO-SCYLLO-INOSOSE HYDROLASE"/>
    <property type="match status" value="1"/>
</dbReference>
<evidence type="ECO:0000256" key="3">
    <source>
        <dbReference type="ARBA" id="ARBA00022801"/>
    </source>
</evidence>
<keyword evidence="7" id="KW-1185">Reference proteome</keyword>
<dbReference type="PANTHER" id="PTHR35005:SF1">
    <property type="entry name" value="2-AMINO-5-FORMYLAMINO-6-RIBOSYLAMINOPYRIMIDIN-4(3H)-ONE 5'-MONOPHOSPHATE DEFORMYLASE"/>
    <property type="match status" value="1"/>
</dbReference>
<dbReference type="InterPro" id="IPR003785">
    <property type="entry name" value="Creatininase/forma_Hydrolase"/>
</dbReference>
<name>A0A1Y6K4R0_9CHLR</name>
<evidence type="ECO:0000256" key="2">
    <source>
        <dbReference type="ARBA" id="ARBA00022723"/>
    </source>
</evidence>
<proteinExistence type="inferred from homology"/>
<evidence type="ECO:0000256" key="5">
    <source>
        <dbReference type="ARBA" id="ARBA00024029"/>
    </source>
</evidence>
<keyword evidence="4" id="KW-0862">Zinc</keyword>
<dbReference type="Pfam" id="PF02633">
    <property type="entry name" value="Creatininase"/>
    <property type="match status" value="1"/>
</dbReference>
<dbReference type="OrthoDB" id="9801445at2"/>
<comment type="similarity">
    <text evidence="5">Belongs to the creatininase superfamily.</text>
</comment>
<dbReference type="InterPro" id="IPR024087">
    <property type="entry name" value="Creatininase-like_sf"/>
</dbReference>
<evidence type="ECO:0000313" key="7">
    <source>
        <dbReference type="Proteomes" id="UP000195514"/>
    </source>
</evidence>
<gene>
    <name evidence="6" type="ORF">CFX1CAM_0772</name>
</gene>
<dbReference type="GO" id="GO:0009231">
    <property type="term" value="P:riboflavin biosynthetic process"/>
    <property type="evidence" value="ECO:0007669"/>
    <property type="project" value="TreeGrafter"/>
</dbReference>